<protein>
    <submittedName>
        <fullName evidence="1">Uncharacterized protein</fullName>
    </submittedName>
</protein>
<reference evidence="1" key="1">
    <citation type="submission" date="2020-11" db="EMBL/GenBank/DDBJ databases">
        <authorList>
            <person name="Tran Van P."/>
        </authorList>
    </citation>
    <scope>NUCLEOTIDE SEQUENCE</scope>
</reference>
<accession>A0A7R9DDA9</accession>
<dbReference type="EMBL" id="OC322253">
    <property type="protein sequence ID" value="CAD7411488.1"/>
    <property type="molecule type" value="Genomic_DNA"/>
</dbReference>
<dbReference type="AlphaFoldDB" id="A0A7R9DDA9"/>
<name>A0A7R9DDA9_TIMCR</name>
<evidence type="ECO:0000313" key="1">
    <source>
        <dbReference type="EMBL" id="CAD7411488.1"/>
    </source>
</evidence>
<organism evidence="1">
    <name type="scientific">Timema cristinae</name>
    <name type="common">Walking stick</name>
    <dbReference type="NCBI Taxonomy" id="61476"/>
    <lineage>
        <taxon>Eukaryota</taxon>
        <taxon>Metazoa</taxon>
        <taxon>Ecdysozoa</taxon>
        <taxon>Arthropoda</taxon>
        <taxon>Hexapoda</taxon>
        <taxon>Insecta</taxon>
        <taxon>Pterygota</taxon>
        <taxon>Neoptera</taxon>
        <taxon>Polyneoptera</taxon>
        <taxon>Phasmatodea</taxon>
        <taxon>Timematodea</taxon>
        <taxon>Timematoidea</taxon>
        <taxon>Timematidae</taxon>
        <taxon>Timema</taxon>
    </lineage>
</organism>
<proteinExistence type="predicted"/>
<gene>
    <name evidence="1" type="ORF">TCEB3V08_LOCUS10961</name>
</gene>
<sequence length="322" mass="36477">MSAGLSIKCEKESRVLNTHLPVCVPRDTTSGIDVFSKLMWVHSMHRKQPWLLYHLGTDGYETIRDDPTSDCVSRSIRFPSSQNSVHRRKWINQLVEYKKLNLDRATLYGSKVKVVACRVDHRKFVIGDGRVINTKASTTANALTRRIVAVFGESWMVVTDTVPCFRSSEFKNMCCSSTANKTTGKMDNRWTRPWWVLQFLTPVTVLLQDWEDSAVTGRCHVSLSKELPMEVPLFLPDERIEPGSKVVILDPQVFPDEPCTNVASFEHWSTSRDLGQENAGVLAGSWVVGFLSIVILADLQNPTPQNDLQSIQSPNEEENQRR</sequence>